<reference evidence="1 2" key="1">
    <citation type="journal article" date="2014" name="PLoS Genet.">
        <title>Phylogenetically driven sequencing of extremely halophilic archaea reveals strategies for static and dynamic osmo-response.</title>
        <authorList>
            <person name="Becker E.A."/>
            <person name="Seitzer P.M."/>
            <person name="Tritt A."/>
            <person name="Larsen D."/>
            <person name="Krusor M."/>
            <person name="Yao A.I."/>
            <person name="Wu D."/>
            <person name="Madern D."/>
            <person name="Eisen J.A."/>
            <person name="Darling A.E."/>
            <person name="Facciotti M.T."/>
        </authorList>
    </citation>
    <scope>NUCLEOTIDE SEQUENCE [LARGE SCALE GENOMIC DNA]</scope>
    <source>
        <strain evidence="1 2">DSM 12278</strain>
    </source>
</reference>
<dbReference type="Pfam" id="PF01042">
    <property type="entry name" value="Ribonuc_L-PSP"/>
    <property type="match status" value="1"/>
</dbReference>
<dbReference type="PATRIC" id="fig|29540.5.peg.11"/>
<dbReference type="PANTHER" id="PTHR43857">
    <property type="entry name" value="BLR7761 PROTEIN"/>
    <property type="match status" value="1"/>
</dbReference>
<dbReference type="Gene3D" id="3.30.1330.40">
    <property type="entry name" value="RutC-like"/>
    <property type="match status" value="1"/>
</dbReference>
<dbReference type="InterPro" id="IPR006175">
    <property type="entry name" value="YjgF/YER057c/UK114"/>
</dbReference>
<evidence type="ECO:0000313" key="2">
    <source>
        <dbReference type="Proteomes" id="UP000011554"/>
    </source>
</evidence>
<accession>M0B6I5</accession>
<dbReference type="eggNOG" id="arCOG01630">
    <property type="taxonomic scope" value="Archaea"/>
</dbReference>
<proteinExistence type="predicted"/>
<gene>
    <name evidence="1" type="ORF">C481_00055</name>
</gene>
<dbReference type="PANTHER" id="PTHR43857:SF1">
    <property type="entry name" value="YJGH FAMILY PROTEIN"/>
    <property type="match status" value="1"/>
</dbReference>
<dbReference type="RefSeq" id="WP_006106690.1">
    <property type="nucleotide sequence ID" value="NZ_AOIO01000003.1"/>
</dbReference>
<dbReference type="OrthoDB" id="197953at2157"/>
<evidence type="ECO:0000313" key="1">
    <source>
        <dbReference type="EMBL" id="ELZ05883.1"/>
    </source>
</evidence>
<protein>
    <submittedName>
        <fullName evidence="1">Endoribonuclease L-PSP</fullName>
    </submittedName>
</protein>
<name>M0B6I5_NATA1</name>
<dbReference type="AlphaFoldDB" id="M0B6I5"/>
<organism evidence="1 2">
    <name type="scientific">Natrialba asiatica (strain ATCC 700177 / DSM 12278 / JCM 9576 / FERM P-10747 / NBRC 102637 / 172P1)</name>
    <dbReference type="NCBI Taxonomy" id="29540"/>
    <lineage>
        <taxon>Archaea</taxon>
        <taxon>Methanobacteriati</taxon>
        <taxon>Methanobacteriota</taxon>
        <taxon>Stenosarchaea group</taxon>
        <taxon>Halobacteria</taxon>
        <taxon>Halobacteriales</taxon>
        <taxon>Natrialbaceae</taxon>
        <taxon>Natrialba</taxon>
    </lineage>
</organism>
<dbReference type="STRING" id="29540.C481_00055"/>
<sequence length="127" mass="14483">MDHQQINPWEWQDEFGYSQAIETKDGERVLYCAGQTSMDADGNPVHPDDMRAQTSKVIENIETVLADADFGLDDVVRIDCYTTDVDRLFENWDLITDRFEQPGCTLLGVERLAFPELLVEIKATAVR</sequence>
<comment type="caution">
    <text evidence="1">The sequence shown here is derived from an EMBL/GenBank/DDBJ whole genome shotgun (WGS) entry which is preliminary data.</text>
</comment>
<keyword evidence="2" id="KW-1185">Reference proteome</keyword>
<dbReference type="EMBL" id="AOIO01000003">
    <property type="protein sequence ID" value="ELZ05883.1"/>
    <property type="molecule type" value="Genomic_DNA"/>
</dbReference>
<dbReference type="Proteomes" id="UP000011554">
    <property type="component" value="Unassembled WGS sequence"/>
</dbReference>
<dbReference type="InterPro" id="IPR035959">
    <property type="entry name" value="RutC-like_sf"/>
</dbReference>
<dbReference type="SUPFAM" id="SSF55298">
    <property type="entry name" value="YjgF-like"/>
    <property type="match status" value="1"/>
</dbReference>